<dbReference type="PATRIC" id="fig|1121448.10.peg.2626"/>
<organism evidence="2 3">
    <name type="scientific">Megalodesulfovibrio gigas (strain ATCC 19364 / DSM 1382 / NCIMB 9332 / VKM B-1759)</name>
    <name type="common">Desulfovibrio gigas</name>
    <dbReference type="NCBI Taxonomy" id="1121448"/>
    <lineage>
        <taxon>Bacteria</taxon>
        <taxon>Pseudomonadati</taxon>
        <taxon>Thermodesulfobacteriota</taxon>
        <taxon>Desulfovibrionia</taxon>
        <taxon>Desulfovibrionales</taxon>
        <taxon>Desulfovibrionaceae</taxon>
        <taxon>Megalodesulfovibrio</taxon>
    </lineage>
</organism>
<reference evidence="3" key="2">
    <citation type="submission" date="2013-07" db="EMBL/GenBank/DDBJ databases">
        <authorList>
            <person name="Morais-Silva F.O."/>
            <person name="Rezende A.M."/>
            <person name="Pimentel C."/>
            <person name="Resende D.M."/>
            <person name="Santos C.I."/>
            <person name="Clemente C."/>
            <person name="de Oliveira L.M."/>
            <person name="da Silva S.M."/>
            <person name="Costa D.A."/>
            <person name="Varela-Raposo A."/>
            <person name="Horacio E.C.A."/>
            <person name="Matos M."/>
            <person name="Flores O."/>
            <person name="Ruiz J.C."/>
            <person name="Rodrigues-Pousada C."/>
        </authorList>
    </citation>
    <scope>NUCLEOTIDE SEQUENCE [LARGE SCALE GENOMIC DNA]</scope>
    <source>
        <strain evidence="3">ATCC 19364 / DSM 1382 / NCIMB 9332 / VKM B-1759</strain>
    </source>
</reference>
<keyword evidence="1" id="KW-0472">Membrane</keyword>
<dbReference type="EMBL" id="CP006585">
    <property type="protein sequence ID" value="AGW14401.1"/>
    <property type="molecule type" value="Genomic_DNA"/>
</dbReference>
<dbReference type="KEGG" id="dgg:DGI_2670"/>
<dbReference type="STRING" id="1121448.DGI_2670"/>
<feature type="transmembrane region" description="Helical" evidence="1">
    <location>
        <begin position="21"/>
        <end position="45"/>
    </location>
</feature>
<evidence type="ECO:0000313" key="3">
    <source>
        <dbReference type="Proteomes" id="UP000016587"/>
    </source>
</evidence>
<reference evidence="2 3" key="1">
    <citation type="journal article" date="2013" name="J. Bacteriol.">
        <title>Roles of HynAB and Ech, the only two hydrogenases found in the model sulfate reducer Desulfovibrio gigas.</title>
        <authorList>
            <person name="Morais-Silva F.O."/>
            <person name="Santos C.I."/>
            <person name="Rodrigues R."/>
            <person name="Pereira I.A."/>
            <person name="Rodrigues-Pousada C."/>
        </authorList>
    </citation>
    <scope>NUCLEOTIDE SEQUENCE [LARGE SCALE GENOMIC DNA]</scope>
    <source>
        <strain evidence="3">ATCC 19364 / DSM 1382 / NCIMB 9332 / VKM B-1759</strain>
    </source>
</reference>
<proteinExistence type="predicted"/>
<keyword evidence="1" id="KW-1133">Transmembrane helix</keyword>
<dbReference type="HOGENOM" id="CLU_1501180_0_0_7"/>
<keyword evidence="3" id="KW-1185">Reference proteome</keyword>
<name>T2GE48_MEGG1</name>
<gene>
    <name evidence="2" type="ORF">DGI_2670</name>
</gene>
<dbReference type="Proteomes" id="UP000016587">
    <property type="component" value="Chromosome"/>
</dbReference>
<dbReference type="RefSeq" id="WP_021761414.1">
    <property type="nucleotide sequence ID" value="NC_022444.1"/>
</dbReference>
<evidence type="ECO:0000313" key="2">
    <source>
        <dbReference type="EMBL" id="AGW14401.1"/>
    </source>
</evidence>
<accession>T2GE48</accession>
<dbReference type="AlphaFoldDB" id="T2GE48"/>
<evidence type="ECO:0000256" key="1">
    <source>
        <dbReference type="SAM" id="Phobius"/>
    </source>
</evidence>
<sequence length="179" mass="19505">MSSSLRAAAAGPPRHISPATGFTLVDTIATLSLLAVVGAAVFSFMQTGTTIDAPVQSLRADKSLEYAMENILADYYNNYARSWLDSPPEDFDVCNASMPRYNPRNNATAVEEGAGHFSALMLFQTELEANASKYGNITITDIECVQVQDTDTLDMQQLRVVLQSNSTVNPQQMTLFIGR</sequence>
<keyword evidence="1" id="KW-0812">Transmembrane</keyword>
<protein>
    <submittedName>
        <fullName evidence="2">Uncharacterized protein</fullName>
    </submittedName>
</protein>